<evidence type="ECO:0000313" key="2">
    <source>
        <dbReference type="EMBL" id="SVA95240.1"/>
    </source>
</evidence>
<evidence type="ECO:0008006" key="3">
    <source>
        <dbReference type="Google" id="ProtNLM"/>
    </source>
</evidence>
<reference evidence="2" key="1">
    <citation type="submission" date="2018-05" db="EMBL/GenBank/DDBJ databases">
        <authorList>
            <person name="Lanie J.A."/>
            <person name="Ng W.-L."/>
            <person name="Kazmierczak K.M."/>
            <person name="Andrzejewski T.M."/>
            <person name="Davidsen T.M."/>
            <person name="Wayne K.J."/>
            <person name="Tettelin H."/>
            <person name="Glass J.I."/>
            <person name="Rusch D."/>
            <person name="Podicherti R."/>
            <person name="Tsui H.-C.T."/>
            <person name="Winkler M.E."/>
        </authorList>
    </citation>
    <scope>NUCLEOTIDE SEQUENCE</scope>
</reference>
<feature type="non-terminal residue" evidence="2">
    <location>
        <position position="1"/>
    </location>
</feature>
<protein>
    <recommendedName>
        <fullName evidence="3">Right handed beta helix domain-containing protein</fullName>
    </recommendedName>
</protein>
<gene>
    <name evidence="2" type="ORF">METZ01_LOCUS148094</name>
</gene>
<dbReference type="SUPFAM" id="SSF51126">
    <property type="entry name" value="Pectin lyase-like"/>
    <property type="match status" value="1"/>
</dbReference>
<accession>A0A382A157</accession>
<dbReference type="AlphaFoldDB" id="A0A382A157"/>
<feature type="non-terminal residue" evidence="2">
    <location>
        <position position="816"/>
    </location>
</feature>
<dbReference type="InterPro" id="IPR011050">
    <property type="entry name" value="Pectin_lyase_fold/virulence"/>
</dbReference>
<feature type="compositionally biased region" description="Acidic residues" evidence="1">
    <location>
        <begin position="561"/>
        <end position="581"/>
    </location>
</feature>
<organism evidence="2">
    <name type="scientific">marine metagenome</name>
    <dbReference type="NCBI Taxonomy" id="408172"/>
    <lineage>
        <taxon>unclassified sequences</taxon>
        <taxon>metagenomes</taxon>
        <taxon>ecological metagenomes</taxon>
    </lineage>
</organism>
<dbReference type="Gene3D" id="2.160.20.10">
    <property type="entry name" value="Single-stranded right-handed beta-helix, Pectin lyase-like"/>
    <property type="match status" value="2"/>
</dbReference>
<evidence type="ECO:0000256" key="1">
    <source>
        <dbReference type="SAM" id="MobiDB-lite"/>
    </source>
</evidence>
<feature type="region of interest" description="Disordered" evidence="1">
    <location>
        <begin position="531"/>
        <end position="587"/>
    </location>
</feature>
<sequence length="816" mass="88935">PFFGVWSDPDLGNYADDLVGVDVDSNLIYVYNGNDQDDVFPIPPAVGYKYISGLNSLDNDLYAAGAIYEGNISTEPDNETEAYNRMQGLLNDGTNITDPNTGQDTTFMMNGDPVSGTGWIDDNVVDKRILMSVSANLSAGETTPVVAPGDTVGFVIAVIIAQGTDRLNSITELREAASEAKTLWDNNFAGVTLVDRPVLTSDEDNGLFSGINFEGADPGETLELSKTYHNTGNQALNISMSANNVTASPSSATIATGGYQSFTFSYTADNFIYSAHNVPSEYGTIQSAVDAAAITQFSEDMNLTTDDPYTTHALITNYGYSGSGDTVYVSPGTYTENLVIDDKSICMISTNGDPASTIIDGNNDGTAIKIGSWRGMFTLNGFTIQNGNTQNFPYPGNIGAGLSLGRSNNDFGTVNITNNIFKDNHSGYGGAFFAWSANGTINRNLFIGNTATYRANAAYLRDYRSVIGLNFYNNTIWDTSESTSIIRVNQPEHRVINNIIWRVSDQNLEDIDDISSGATIEYNIVKNGYDGTGNISDDPQFYEPDSGDFRLSTSSPAIDAGDPDLDNDGEDYSTDEDDQDPDGSRMDMGANILQPYLITDARELGVGAHVTVEGVVTSHNMATSTTSYSLQDETAGIHFYLQDTLLNFQLGDELRISGTLYDYNSLLEIIPDDASNISVLSQNNPLPDYQLLSMQQYLVDGESYESELIRFSDVVYVSGDWPEEGSSSGIVISDDEGATSLTMWLDSDTEIDGQSQPMDPFYVSGIGDQYNDSYTLRPQDYHDFSMTTDAGFENSYDYGNGWQRLPTFWEWWPEIG</sequence>
<name>A0A382A157_9ZZZZ</name>
<proteinExistence type="predicted"/>
<dbReference type="EMBL" id="UINC01023484">
    <property type="protein sequence ID" value="SVA95240.1"/>
    <property type="molecule type" value="Genomic_DNA"/>
</dbReference>
<dbReference type="InterPro" id="IPR012334">
    <property type="entry name" value="Pectin_lyas_fold"/>
</dbReference>